<dbReference type="AlphaFoldDB" id="A0A914WDV9"/>
<dbReference type="InterPro" id="IPR057414">
    <property type="entry name" value="Zf-C3HC4_IRF-2BP1_2"/>
</dbReference>
<feature type="compositionally biased region" description="Low complexity" evidence="4">
    <location>
        <begin position="336"/>
        <end position="353"/>
    </location>
</feature>
<evidence type="ECO:0000313" key="8">
    <source>
        <dbReference type="WBParaSite" id="PSAMB.scaffold388size53591.g5405.t1"/>
    </source>
</evidence>
<organism evidence="7 8">
    <name type="scientific">Plectus sambesii</name>
    <dbReference type="NCBI Taxonomy" id="2011161"/>
    <lineage>
        <taxon>Eukaryota</taxon>
        <taxon>Metazoa</taxon>
        <taxon>Ecdysozoa</taxon>
        <taxon>Nematoda</taxon>
        <taxon>Chromadorea</taxon>
        <taxon>Plectida</taxon>
        <taxon>Plectina</taxon>
        <taxon>Plectoidea</taxon>
        <taxon>Plectidae</taxon>
        <taxon>Plectus</taxon>
    </lineage>
</organism>
<comment type="similarity">
    <text evidence="2">Belongs to the IRF2BP family.</text>
</comment>
<name>A0A914WDV9_9BILA</name>
<dbReference type="FunFam" id="1.10.10.1580:FF:000001">
    <property type="entry name" value="interferon regulatory factor 2-binding protein 2"/>
    <property type="match status" value="1"/>
</dbReference>
<evidence type="ECO:0000256" key="2">
    <source>
        <dbReference type="ARBA" id="ARBA00010802"/>
    </source>
</evidence>
<feature type="compositionally biased region" description="Basic and acidic residues" evidence="4">
    <location>
        <begin position="193"/>
        <end position="206"/>
    </location>
</feature>
<dbReference type="InterPro" id="IPR044882">
    <property type="entry name" value="I2BP1/2_C3HC4-RING_sf"/>
</dbReference>
<keyword evidence="7" id="KW-1185">Reference proteome</keyword>
<sequence>MSLGFHSAVMNGSAAAKLQAAARPHCYLCDLPRWPWAMVNDFAEPVCRGCVNYEGADRIDAVLDNARQLKRIHGFPVSAHGERVSKNDGGLQLPTAGALGRFSPAVSRAPPSTLGHLSEALAQQHRLMSLANGARPGLTADDLHTLQQLQRPLQNAMLHPSGLPLGLGFPSMVASSVASSMAAAAGRPSSASRKREHDEPEHKPEMFSKVQRGDAQTTSVSPTSTHSPDHPQQHSNNQQRRGSTTSEPKVLKCTLCHERLEDTHFVQCPSVAVHKFCFPCSRDSIKKQGAGQEVYCPSGEKCPLVGSQVPWAFMQGEIATILGEDYEQFKKERDQQASPASSSSAAQSHVSAN</sequence>
<dbReference type="GO" id="GO:0005634">
    <property type="term" value="C:nucleus"/>
    <property type="evidence" value="ECO:0007669"/>
    <property type="project" value="UniProtKB-SubCell"/>
</dbReference>
<keyword evidence="3" id="KW-0539">Nucleus</keyword>
<dbReference type="GO" id="GO:0003714">
    <property type="term" value="F:transcription corepressor activity"/>
    <property type="evidence" value="ECO:0007669"/>
    <property type="project" value="TreeGrafter"/>
</dbReference>
<dbReference type="GO" id="GO:0006357">
    <property type="term" value="P:regulation of transcription by RNA polymerase II"/>
    <property type="evidence" value="ECO:0007669"/>
    <property type="project" value="TreeGrafter"/>
</dbReference>
<dbReference type="InterPro" id="IPR022750">
    <property type="entry name" value="IRF-2BP1_2-like_Znf"/>
</dbReference>
<feature type="domain" description="Interferon regulatory factor 2-binding protein 1/2-like zinc finger" evidence="5">
    <location>
        <begin position="23"/>
        <end position="73"/>
    </location>
</feature>
<evidence type="ECO:0000256" key="4">
    <source>
        <dbReference type="SAM" id="MobiDB-lite"/>
    </source>
</evidence>
<evidence type="ECO:0000256" key="1">
    <source>
        <dbReference type="ARBA" id="ARBA00004123"/>
    </source>
</evidence>
<evidence type="ECO:0000259" key="6">
    <source>
        <dbReference type="Pfam" id="PF25454"/>
    </source>
</evidence>
<feature type="region of interest" description="Disordered" evidence="4">
    <location>
        <begin position="329"/>
        <end position="353"/>
    </location>
</feature>
<reference evidence="8" key="1">
    <citation type="submission" date="2022-11" db="UniProtKB">
        <authorList>
            <consortium name="WormBaseParasite"/>
        </authorList>
    </citation>
    <scope>IDENTIFICATION</scope>
</reference>
<evidence type="ECO:0000313" key="7">
    <source>
        <dbReference type="Proteomes" id="UP000887566"/>
    </source>
</evidence>
<dbReference type="SUPFAM" id="SSF57850">
    <property type="entry name" value="RING/U-box"/>
    <property type="match status" value="1"/>
</dbReference>
<accession>A0A914WDV9</accession>
<dbReference type="Pfam" id="PF25454">
    <property type="entry name" value="zf-C3HC4_IRF-2BP1_2"/>
    <property type="match status" value="1"/>
</dbReference>
<evidence type="ECO:0000259" key="5">
    <source>
        <dbReference type="Pfam" id="PF11261"/>
    </source>
</evidence>
<dbReference type="Proteomes" id="UP000887566">
    <property type="component" value="Unplaced"/>
</dbReference>
<dbReference type="PANTHER" id="PTHR10816">
    <property type="entry name" value="MYELIN TRANSCRIPTION FACTOR 1-RELATED"/>
    <property type="match status" value="1"/>
</dbReference>
<dbReference type="Gene3D" id="1.10.10.1580">
    <property type="entry name" value="Interferon regulatory factor 2-binding protein"/>
    <property type="match status" value="1"/>
</dbReference>
<feature type="domain" description="Interferon regulatory factor 2-binding protein 1/2-like C3HC4 zinc finger" evidence="6">
    <location>
        <begin position="251"/>
        <end position="322"/>
    </location>
</feature>
<proteinExistence type="inferred from homology"/>
<dbReference type="WBParaSite" id="PSAMB.scaffold388size53591.g5405.t1">
    <property type="protein sequence ID" value="PSAMB.scaffold388size53591.g5405.t1"/>
    <property type="gene ID" value="PSAMB.scaffold388size53591.g5405"/>
</dbReference>
<feature type="compositionally biased region" description="Low complexity" evidence="4">
    <location>
        <begin position="217"/>
        <end position="226"/>
    </location>
</feature>
<protein>
    <submittedName>
        <fullName evidence="8">Interferon regulatory factor 2-binding protein 1 &amp; 2 zinc finger domain-containing protein</fullName>
    </submittedName>
</protein>
<feature type="region of interest" description="Disordered" evidence="4">
    <location>
        <begin position="184"/>
        <end position="247"/>
    </location>
</feature>
<dbReference type="Pfam" id="PF11261">
    <property type="entry name" value="IRF-2BP1_2"/>
    <property type="match status" value="1"/>
</dbReference>
<comment type="subcellular location">
    <subcellularLocation>
        <location evidence="1">Nucleus</location>
    </subcellularLocation>
</comment>
<evidence type="ECO:0000256" key="3">
    <source>
        <dbReference type="ARBA" id="ARBA00023242"/>
    </source>
</evidence>
<feature type="compositionally biased region" description="Polar residues" evidence="4">
    <location>
        <begin position="233"/>
        <end position="247"/>
    </location>
</feature>
<dbReference type="PANTHER" id="PTHR10816:SF19">
    <property type="entry name" value="PROTEIN INTERACTING WITH TTK69 AND SIN3A, ISOFORM D"/>
    <property type="match status" value="1"/>
</dbReference>